<reference evidence="2 3" key="1">
    <citation type="submission" date="2019-11" db="EMBL/GenBank/DDBJ databases">
        <title>Draft genome sequences of five Paenibacillus species of dairy origin.</title>
        <authorList>
            <person name="Olajide A.M."/>
            <person name="Chen S."/>
            <person name="Lapointe G."/>
        </authorList>
    </citation>
    <scope>NUCLEOTIDE SEQUENCE [LARGE SCALE GENOMIC DNA]</scope>
    <source>
        <strain evidence="2 3">12CR55</strain>
    </source>
</reference>
<keyword evidence="1" id="KW-0732">Signal</keyword>
<proteinExistence type="predicted"/>
<dbReference type="PROSITE" id="PS51257">
    <property type="entry name" value="PROKAR_LIPOPROTEIN"/>
    <property type="match status" value="1"/>
</dbReference>
<sequence>MKKTLSIAASLIIGTSLSCQSAAALPPKQNQVEKKDSIEWVALWEFPKSREGQLERILTTELQRKILFALQEKQYLIPGVKNIYSFDPFKVTSMRQTDGGFYELDLIASFHKVTKNKIDKEAVKYQITFRHNYDQGFVVTKLNKIK</sequence>
<name>A0A7X3CP00_9BACL</name>
<organism evidence="2 3">
    <name type="scientific">Paenibacillus woosongensis</name>
    <dbReference type="NCBI Taxonomy" id="307580"/>
    <lineage>
        <taxon>Bacteria</taxon>
        <taxon>Bacillati</taxon>
        <taxon>Bacillota</taxon>
        <taxon>Bacilli</taxon>
        <taxon>Bacillales</taxon>
        <taxon>Paenibacillaceae</taxon>
        <taxon>Paenibacillus</taxon>
    </lineage>
</organism>
<protein>
    <submittedName>
        <fullName evidence="2">Uncharacterized protein</fullName>
    </submittedName>
</protein>
<evidence type="ECO:0000256" key="1">
    <source>
        <dbReference type="SAM" id="SignalP"/>
    </source>
</evidence>
<dbReference type="OrthoDB" id="2653249at2"/>
<comment type="caution">
    <text evidence="2">The sequence shown here is derived from an EMBL/GenBank/DDBJ whole genome shotgun (WGS) entry which is preliminary data.</text>
</comment>
<dbReference type="AlphaFoldDB" id="A0A7X3CP00"/>
<gene>
    <name evidence="2" type="ORF">GNP95_10975</name>
</gene>
<feature type="chain" id="PRO_5038970917" evidence="1">
    <location>
        <begin position="22"/>
        <end position="146"/>
    </location>
</feature>
<dbReference type="RefSeq" id="WP_155610927.1">
    <property type="nucleotide sequence ID" value="NZ_WNZW01000003.1"/>
</dbReference>
<evidence type="ECO:0000313" key="2">
    <source>
        <dbReference type="EMBL" id="MUG45510.1"/>
    </source>
</evidence>
<dbReference type="Proteomes" id="UP000447876">
    <property type="component" value="Unassembled WGS sequence"/>
</dbReference>
<accession>A0A7X3CP00</accession>
<dbReference type="EMBL" id="WNZW01000003">
    <property type="protein sequence ID" value="MUG45510.1"/>
    <property type="molecule type" value="Genomic_DNA"/>
</dbReference>
<evidence type="ECO:0000313" key="3">
    <source>
        <dbReference type="Proteomes" id="UP000447876"/>
    </source>
</evidence>
<feature type="signal peptide" evidence="1">
    <location>
        <begin position="1"/>
        <end position="21"/>
    </location>
</feature>